<organism evidence="1 2">
    <name type="scientific">Pluteus cervinus</name>
    <dbReference type="NCBI Taxonomy" id="181527"/>
    <lineage>
        <taxon>Eukaryota</taxon>
        <taxon>Fungi</taxon>
        <taxon>Dikarya</taxon>
        <taxon>Basidiomycota</taxon>
        <taxon>Agaricomycotina</taxon>
        <taxon>Agaricomycetes</taxon>
        <taxon>Agaricomycetidae</taxon>
        <taxon>Agaricales</taxon>
        <taxon>Pluteineae</taxon>
        <taxon>Pluteaceae</taxon>
        <taxon>Pluteus</taxon>
    </lineage>
</organism>
<keyword evidence="2" id="KW-1185">Reference proteome</keyword>
<gene>
    <name evidence="1" type="ORF">BDN72DRAFT_799283</name>
</gene>
<dbReference type="Proteomes" id="UP000308600">
    <property type="component" value="Unassembled WGS sequence"/>
</dbReference>
<dbReference type="EMBL" id="ML208382">
    <property type="protein sequence ID" value="TFK67219.1"/>
    <property type="molecule type" value="Genomic_DNA"/>
</dbReference>
<evidence type="ECO:0000313" key="2">
    <source>
        <dbReference type="Proteomes" id="UP000308600"/>
    </source>
</evidence>
<reference evidence="1 2" key="1">
    <citation type="journal article" date="2019" name="Nat. Ecol. Evol.">
        <title>Megaphylogeny resolves global patterns of mushroom evolution.</title>
        <authorList>
            <person name="Varga T."/>
            <person name="Krizsan K."/>
            <person name="Foldi C."/>
            <person name="Dima B."/>
            <person name="Sanchez-Garcia M."/>
            <person name="Sanchez-Ramirez S."/>
            <person name="Szollosi G.J."/>
            <person name="Szarkandi J.G."/>
            <person name="Papp V."/>
            <person name="Albert L."/>
            <person name="Andreopoulos W."/>
            <person name="Angelini C."/>
            <person name="Antonin V."/>
            <person name="Barry K.W."/>
            <person name="Bougher N.L."/>
            <person name="Buchanan P."/>
            <person name="Buyck B."/>
            <person name="Bense V."/>
            <person name="Catcheside P."/>
            <person name="Chovatia M."/>
            <person name="Cooper J."/>
            <person name="Damon W."/>
            <person name="Desjardin D."/>
            <person name="Finy P."/>
            <person name="Geml J."/>
            <person name="Haridas S."/>
            <person name="Hughes K."/>
            <person name="Justo A."/>
            <person name="Karasinski D."/>
            <person name="Kautmanova I."/>
            <person name="Kiss B."/>
            <person name="Kocsube S."/>
            <person name="Kotiranta H."/>
            <person name="LaButti K.M."/>
            <person name="Lechner B.E."/>
            <person name="Liimatainen K."/>
            <person name="Lipzen A."/>
            <person name="Lukacs Z."/>
            <person name="Mihaltcheva S."/>
            <person name="Morgado L.N."/>
            <person name="Niskanen T."/>
            <person name="Noordeloos M.E."/>
            <person name="Ohm R.A."/>
            <person name="Ortiz-Santana B."/>
            <person name="Ovrebo C."/>
            <person name="Racz N."/>
            <person name="Riley R."/>
            <person name="Savchenko A."/>
            <person name="Shiryaev A."/>
            <person name="Soop K."/>
            <person name="Spirin V."/>
            <person name="Szebenyi C."/>
            <person name="Tomsovsky M."/>
            <person name="Tulloss R.E."/>
            <person name="Uehling J."/>
            <person name="Grigoriev I.V."/>
            <person name="Vagvolgyi C."/>
            <person name="Papp T."/>
            <person name="Martin F.M."/>
            <person name="Miettinen O."/>
            <person name="Hibbett D.S."/>
            <person name="Nagy L.G."/>
        </authorList>
    </citation>
    <scope>NUCLEOTIDE SEQUENCE [LARGE SCALE GENOMIC DNA]</scope>
    <source>
        <strain evidence="1 2">NL-1719</strain>
    </source>
</reference>
<sequence>MIETGQVVKLRSIPQPHIPPSIHLPMESSGSPVFVLSLTTTRTPSSYTESVNPMATPLAPLLLRPVKATAPESAIVRRVGIPSRDYASRWILFQLWFNTYQKFLIFVMTMNLIALLLAIIGKWDYPRKYPSAFALGNLQIAILVRNEVFGRLLYLVVNTLFAKWPPLWFRLGCTSVLHHIGGIHSGCATSGFLWLIFRVVLILKDDKRNHDSVVVMGVVTTVAFGLCIASAFPCVRYTHHNVFERLHRFIGWLGLLSTWVFVVLGDSYDMDTHTWKPDGIRIARQQDFWFALGMMVFVMLPWFTLRKVNVDVHLASPRVSILRLERGMQQGLLARISQSPLMEYHTFGIISEGIESKEHYLLIGVQGDFTRDLVKNPPRHLWTRELKFAGASNTSTLYRRGIQVCIGTGIGPALSTCLQSTDWYLIWIGSAQEKTFGPIIWALVHKLGPERVTLWDSKARRGRPDVVKLIEDAYAFWNAEVVFIHSNYPRDQEMTEGCKVAGIPAFGCHWDF</sequence>
<proteinExistence type="predicted"/>
<name>A0ACD3APM2_9AGAR</name>
<accession>A0ACD3APM2</accession>
<evidence type="ECO:0000313" key="1">
    <source>
        <dbReference type="EMBL" id="TFK67219.1"/>
    </source>
</evidence>
<protein>
    <submittedName>
        <fullName evidence="1">Uncharacterized protein</fullName>
    </submittedName>
</protein>